<sequence>MPKPNPRAASSSAAAAASSPDAGRKEREENTVPAVYDASADIEDDYRLFLENVRVYENEDFVLEYEGKVVRYGGDEAVSAGGGSRGEDPVMEKEKEKEKEVDVVVISSSSDDESTKIMKKVVDKEKMDEKNEAAAPLVKGKGVGKVSSHDPGCACFKGLM</sequence>
<evidence type="ECO:0000313" key="2">
    <source>
        <dbReference type="EnsemblPlants" id="OGLUM12G18980.1"/>
    </source>
</evidence>
<name>A0A0E0BUN5_9ORYZ</name>
<dbReference type="AlphaFoldDB" id="A0A0E0BUN5"/>
<evidence type="ECO:0000313" key="3">
    <source>
        <dbReference type="Proteomes" id="UP000026961"/>
    </source>
</evidence>
<keyword evidence="3" id="KW-1185">Reference proteome</keyword>
<proteinExistence type="predicted"/>
<accession>A0A0E0BUN5</accession>
<reference evidence="2" key="1">
    <citation type="submission" date="2015-04" db="UniProtKB">
        <authorList>
            <consortium name="EnsemblPlants"/>
        </authorList>
    </citation>
    <scope>IDENTIFICATION</scope>
</reference>
<dbReference type="Gramene" id="OGLUM12G18980.1">
    <property type="protein sequence ID" value="OGLUM12G18980.1"/>
    <property type="gene ID" value="OGLUM12G18980"/>
</dbReference>
<feature type="region of interest" description="Disordered" evidence="1">
    <location>
        <begin position="76"/>
        <end position="110"/>
    </location>
</feature>
<evidence type="ECO:0000256" key="1">
    <source>
        <dbReference type="SAM" id="MobiDB-lite"/>
    </source>
</evidence>
<reference evidence="2" key="2">
    <citation type="submission" date="2018-05" db="EMBL/GenBank/DDBJ databases">
        <title>OgluRS3 (Oryza glumaepatula Reference Sequence Version 3).</title>
        <authorList>
            <person name="Zhang J."/>
            <person name="Kudrna D."/>
            <person name="Lee S."/>
            <person name="Talag J."/>
            <person name="Welchert J."/>
            <person name="Wing R.A."/>
        </authorList>
    </citation>
    <scope>NUCLEOTIDE SEQUENCE [LARGE SCALE GENOMIC DNA]</scope>
</reference>
<organism evidence="2">
    <name type="scientific">Oryza glumipatula</name>
    <dbReference type="NCBI Taxonomy" id="40148"/>
    <lineage>
        <taxon>Eukaryota</taxon>
        <taxon>Viridiplantae</taxon>
        <taxon>Streptophyta</taxon>
        <taxon>Embryophyta</taxon>
        <taxon>Tracheophyta</taxon>
        <taxon>Spermatophyta</taxon>
        <taxon>Magnoliopsida</taxon>
        <taxon>Liliopsida</taxon>
        <taxon>Poales</taxon>
        <taxon>Poaceae</taxon>
        <taxon>BOP clade</taxon>
        <taxon>Oryzoideae</taxon>
        <taxon>Oryzeae</taxon>
        <taxon>Oryzinae</taxon>
        <taxon>Oryza</taxon>
    </lineage>
</organism>
<dbReference type="HOGENOM" id="CLU_053224_1_0_1"/>
<feature type="compositionally biased region" description="Low complexity" evidence="1">
    <location>
        <begin position="8"/>
        <end position="19"/>
    </location>
</feature>
<dbReference type="Proteomes" id="UP000026961">
    <property type="component" value="Chromosome 12"/>
</dbReference>
<dbReference type="EnsemblPlants" id="OGLUM12G18980.1">
    <property type="protein sequence ID" value="OGLUM12G18980.1"/>
    <property type="gene ID" value="OGLUM12G18980"/>
</dbReference>
<feature type="region of interest" description="Disordered" evidence="1">
    <location>
        <begin position="1"/>
        <end position="36"/>
    </location>
</feature>
<protein>
    <submittedName>
        <fullName evidence="2">Uncharacterized protein</fullName>
    </submittedName>
</protein>
<feature type="compositionally biased region" description="Basic and acidic residues" evidence="1">
    <location>
        <begin position="85"/>
        <end position="102"/>
    </location>
</feature>